<dbReference type="Proteomes" id="UP000245396">
    <property type="component" value="Unassembled WGS sequence"/>
</dbReference>
<evidence type="ECO:0000313" key="1">
    <source>
        <dbReference type="EMBL" id="PWJ79778.1"/>
    </source>
</evidence>
<evidence type="ECO:0000313" key="2">
    <source>
        <dbReference type="Proteomes" id="UP000245396"/>
    </source>
</evidence>
<proteinExistence type="predicted"/>
<comment type="caution">
    <text evidence="1">The sequence shown here is derived from an EMBL/GenBank/DDBJ whole genome shotgun (WGS) entry which is preliminary data.</text>
</comment>
<name>A0A316BYP1_PSESE</name>
<keyword evidence="2" id="KW-1185">Reference proteome</keyword>
<gene>
    <name evidence="1" type="ORF">C7441_11455</name>
</gene>
<accession>A0A316BYP1</accession>
<reference evidence="1 2" key="1">
    <citation type="submission" date="2018-05" db="EMBL/GenBank/DDBJ databases">
        <title>Genomic Encyclopedia of Type Strains, Phase IV (KMG-IV): sequencing the most valuable type-strain genomes for metagenomic binning, comparative biology and taxonomic classification.</title>
        <authorList>
            <person name="Goeker M."/>
        </authorList>
    </citation>
    <scope>NUCLEOTIDE SEQUENCE [LARGE SCALE GENOMIC DNA]</scope>
    <source>
        <strain evidence="1 2">DSM 6986</strain>
    </source>
</reference>
<organism evidence="1 2">
    <name type="scientific">Pseudaminobacter salicylatoxidans</name>
    <dbReference type="NCBI Taxonomy" id="93369"/>
    <lineage>
        <taxon>Bacteria</taxon>
        <taxon>Pseudomonadati</taxon>
        <taxon>Pseudomonadota</taxon>
        <taxon>Alphaproteobacteria</taxon>
        <taxon>Hyphomicrobiales</taxon>
        <taxon>Phyllobacteriaceae</taxon>
        <taxon>Pseudaminobacter</taxon>
    </lineage>
</organism>
<protein>
    <submittedName>
        <fullName evidence="1">Uncharacterized protein</fullName>
    </submittedName>
</protein>
<dbReference type="EMBL" id="QGGG01000014">
    <property type="protein sequence ID" value="PWJ79778.1"/>
    <property type="molecule type" value="Genomic_DNA"/>
</dbReference>
<sequence length="107" mass="12287">MFRADSINAGPVPIQFLFGGLIHVDTGGVAKGRERHEDATNFLAQITFRPTEHVFHQFKCLVLCARVRLSEFERFLKEAMIALLYIEVHRCWKARDNPLPHATLKRA</sequence>
<dbReference type="AlphaFoldDB" id="A0A316BYP1"/>